<protein>
    <submittedName>
        <fullName evidence="1">Uncharacterized protein</fullName>
    </submittedName>
</protein>
<keyword evidence="2" id="KW-1185">Reference proteome</keyword>
<dbReference type="AlphaFoldDB" id="A0AAN9P2L0"/>
<evidence type="ECO:0000313" key="2">
    <source>
        <dbReference type="Proteomes" id="UP001372338"/>
    </source>
</evidence>
<evidence type="ECO:0000313" key="1">
    <source>
        <dbReference type="EMBL" id="KAK7283970.1"/>
    </source>
</evidence>
<dbReference type="EMBL" id="JAYWIO010000002">
    <property type="protein sequence ID" value="KAK7283970.1"/>
    <property type="molecule type" value="Genomic_DNA"/>
</dbReference>
<comment type="caution">
    <text evidence="1">The sequence shown here is derived from an EMBL/GenBank/DDBJ whole genome shotgun (WGS) entry which is preliminary data.</text>
</comment>
<sequence length="90" mass="10338">MSTWKIVLSEKKKEFPKTSTPKPVRQLQLQLVLVTQFQIHVLLLLLLNSKTLIPNLYCTIKRRVLIPLTISASSTPQHFFCLPGVFHHCS</sequence>
<dbReference type="Proteomes" id="UP001372338">
    <property type="component" value="Unassembled WGS sequence"/>
</dbReference>
<reference evidence="1 2" key="1">
    <citation type="submission" date="2024-01" db="EMBL/GenBank/DDBJ databases">
        <title>The genomes of 5 underutilized Papilionoideae crops provide insights into root nodulation and disease resistanc.</title>
        <authorList>
            <person name="Yuan L."/>
        </authorList>
    </citation>
    <scope>NUCLEOTIDE SEQUENCE [LARGE SCALE GENOMIC DNA]</scope>
    <source>
        <strain evidence="1">ZHUSHIDOU_FW_LH</strain>
        <tissue evidence="1">Leaf</tissue>
    </source>
</reference>
<name>A0AAN9P2L0_CROPI</name>
<gene>
    <name evidence="1" type="ORF">RIF29_13720</name>
</gene>
<proteinExistence type="predicted"/>
<organism evidence="1 2">
    <name type="scientific">Crotalaria pallida</name>
    <name type="common">Smooth rattlebox</name>
    <name type="synonym">Crotalaria striata</name>
    <dbReference type="NCBI Taxonomy" id="3830"/>
    <lineage>
        <taxon>Eukaryota</taxon>
        <taxon>Viridiplantae</taxon>
        <taxon>Streptophyta</taxon>
        <taxon>Embryophyta</taxon>
        <taxon>Tracheophyta</taxon>
        <taxon>Spermatophyta</taxon>
        <taxon>Magnoliopsida</taxon>
        <taxon>eudicotyledons</taxon>
        <taxon>Gunneridae</taxon>
        <taxon>Pentapetalae</taxon>
        <taxon>rosids</taxon>
        <taxon>fabids</taxon>
        <taxon>Fabales</taxon>
        <taxon>Fabaceae</taxon>
        <taxon>Papilionoideae</taxon>
        <taxon>50 kb inversion clade</taxon>
        <taxon>genistoids sensu lato</taxon>
        <taxon>core genistoids</taxon>
        <taxon>Crotalarieae</taxon>
        <taxon>Crotalaria</taxon>
    </lineage>
</organism>
<accession>A0AAN9P2L0</accession>